<dbReference type="InterPro" id="IPR009030">
    <property type="entry name" value="Growth_fac_rcpt_cys_sf"/>
</dbReference>
<comment type="caution">
    <text evidence="1">The sequence shown here is derived from an EMBL/GenBank/DDBJ whole genome shotgun (WGS) entry which is preliminary data.</text>
</comment>
<sequence>ETDYQFDRYNAFKCDMPVNCKIISDGHCAACEPVTGRCLTCEPGFFLVSPPVGGNSTATSQTGRCHQCNLRWRRCRSCSAERCLSCDPLFVMREGHCISEGIIEFSSPAYHVFSDEEFVVVEIIRSFDTVDFDWVLSDRSHTPVVVVQTIDSRTASSVSGAKQKLADFESTMQTVEFGIVSNASADAFGHNAFAHLLNFTNSSGNLVTSSGDFYSGVSWRSEALRAVTLRHSVKIPIFDNGIYDEKEKFFTVRLLVESETTAGSVVPMTPFPPHFERDDVTAVPGALKQHALLDEAKVYIWDRSDTASASNTILRPDSPIATGEIFRTGPQVGTIINVDFVAQKCVLEGANGCDQLGPVDTANDVARFIVVTEPTTKGSSEHMLGDVLYARKAVTLTGLYRSYSVPFVAGPFRVYVQRSLPGVRAMYYSWSPEPAVYQLPDIIRIDHSLTHDWCSGRDSPRYVRWTGYLQWDCLRNRYDRLGSMVPTLLGVTVSAQSWVRVTWKNLGVVLEEYRAGHSWMTDAGWGRANISDVQREGCTPGERREGIYCFAIAGGEATVANEFVSATRTLGNSVEVDVAYPFIVEYRPAHSADSTDRPVGISLVMYLPPSNQSLASIGP</sequence>
<keyword evidence="2" id="KW-1185">Reference proteome</keyword>
<evidence type="ECO:0000313" key="2">
    <source>
        <dbReference type="Proteomes" id="UP000553632"/>
    </source>
</evidence>
<dbReference type="SUPFAM" id="SSF57184">
    <property type="entry name" value="Growth factor receptor domain"/>
    <property type="match status" value="1"/>
</dbReference>
<protein>
    <submittedName>
        <fullName evidence="1">Uncharacterized protein</fullName>
    </submittedName>
</protein>
<organism evidence="1 2">
    <name type="scientific">Perkinsus olseni</name>
    <name type="common">Perkinsus atlanticus</name>
    <dbReference type="NCBI Taxonomy" id="32597"/>
    <lineage>
        <taxon>Eukaryota</taxon>
        <taxon>Sar</taxon>
        <taxon>Alveolata</taxon>
        <taxon>Perkinsozoa</taxon>
        <taxon>Perkinsea</taxon>
        <taxon>Perkinsida</taxon>
        <taxon>Perkinsidae</taxon>
        <taxon>Perkinsus</taxon>
    </lineage>
</organism>
<proteinExistence type="predicted"/>
<reference evidence="1 2" key="1">
    <citation type="submission" date="2020-04" db="EMBL/GenBank/DDBJ databases">
        <title>Perkinsus olseni comparative genomics.</title>
        <authorList>
            <person name="Bogema D.R."/>
        </authorList>
    </citation>
    <scope>NUCLEOTIDE SEQUENCE [LARGE SCALE GENOMIC DNA]</scope>
    <source>
        <strain evidence="1 2">ATCC PRA-207</strain>
    </source>
</reference>
<accession>A0A7J6PRQ6</accession>
<gene>
    <name evidence="1" type="ORF">FOZ63_002604</name>
</gene>
<dbReference type="EMBL" id="JABANO010038429">
    <property type="protein sequence ID" value="KAF4698577.1"/>
    <property type="molecule type" value="Genomic_DNA"/>
</dbReference>
<dbReference type="OMA" id="PLFVMRE"/>
<dbReference type="Proteomes" id="UP000553632">
    <property type="component" value="Unassembled WGS sequence"/>
</dbReference>
<name>A0A7J6PRQ6_PEROL</name>
<dbReference type="AlphaFoldDB" id="A0A7J6PRQ6"/>
<feature type="non-terminal residue" evidence="1">
    <location>
        <position position="619"/>
    </location>
</feature>
<evidence type="ECO:0000313" key="1">
    <source>
        <dbReference type="EMBL" id="KAF4698577.1"/>
    </source>
</evidence>
<feature type="non-terminal residue" evidence="1">
    <location>
        <position position="1"/>
    </location>
</feature>